<keyword evidence="5" id="KW-1185">Reference proteome</keyword>
<evidence type="ECO:0000259" key="3">
    <source>
        <dbReference type="Pfam" id="PF14417"/>
    </source>
</evidence>
<dbReference type="Proteomes" id="UP001501222">
    <property type="component" value="Unassembled WGS sequence"/>
</dbReference>
<dbReference type="InterPro" id="IPR025847">
    <property type="entry name" value="MEDS_domain"/>
</dbReference>
<dbReference type="CDD" id="cd16936">
    <property type="entry name" value="HATPase_RsbW-like"/>
    <property type="match status" value="1"/>
</dbReference>
<dbReference type="InterPro" id="IPR036890">
    <property type="entry name" value="HATPase_C_sf"/>
</dbReference>
<dbReference type="RefSeq" id="WP_344841823.1">
    <property type="nucleotide sequence ID" value="NZ_BAABAA010000004.1"/>
</dbReference>
<dbReference type="InterPro" id="IPR047718">
    <property type="entry name" value="RsbA-like_anti_sig"/>
</dbReference>
<reference evidence="5" key="1">
    <citation type="journal article" date="2019" name="Int. J. Syst. Evol. Microbiol.">
        <title>The Global Catalogue of Microorganisms (GCM) 10K type strain sequencing project: providing services to taxonomists for standard genome sequencing and annotation.</title>
        <authorList>
            <consortium name="The Broad Institute Genomics Platform"/>
            <consortium name="The Broad Institute Genome Sequencing Center for Infectious Disease"/>
            <person name="Wu L."/>
            <person name="Ma J."/>
        </authorList>
    </citation>
    <scope>NUCLEOTIDE SEQUENCE [LARGE SCALE GENOMIC DNA]</scope>
    <source>
        <strain evidence="5">JCM 16928</strain>
    </source>
</reference>
<dbReference type="Pfam" id="PF14417">
    <property type="entry name" value="MEDS"/>
    <property type="match status" value="1"/>
</dbReference>
<gene>
    <name evidence="4" type="ORF">GCM10022235_35940</name>
</gene>
<dbReference type="InterPro" id="IPR003594">
    <property type="entry name" value="HATPase_dom"/>
</dbReference>
<sequence>MLIDSAPDPDALSGSRSGFQHDAFVYADDDEFVHRAAPFLRDGLIAGEVVLAALPEERIALLRKEVGDLADEVTFIDITVAGRNPARIIPLWADILREHDGRPIRALGEPAYPGRSAAEYAEAKLHEALLNVAFEHSGPFRLRCPYSVTLGLDPAPNHPALACQPARDWDDVALTLFGAPLAGVPVTAEQREFGLAELTGVRRWAADRARSYGLPADRVDDLALALHEICTNSVRFGGGRGTLSLWTQDRSLVLDIADRGRIGDLLVGRVMPPTDSLGGRGVWLANQLCDLVQIRSGETGTQVRLHARLD</sequence>
<evidence type="ECO:0000256" key="1">
    <source>
        <dbReference type="ARBA" id="ARBA00022527"/>
    </source>
</evidence>
<comment type="caution">
    <text evidence="4">The sequence shown here is derived from an EMBL/GenBank/DDBJ whole genome shotgun (WGS) entry which is preliminary data.</text>
</comment>
<dbReference type="PANTHER" id="PTHR35526:SF3">
    <property type="entry name" value="ANTI-SIGMA-F FACTOR RSBW"/>
    <property type="match status" value="1"/>
</dbReference>
<feature type="domain" description="Histidine kinase/HSP90-like ATPase" evidence="2">
    <location>
        <begin position="196"/>
        <end position="305"/>
    </location>
</feature>
<keyword evidence="1" id="KW-0808">Transferase</keyword>
<dbReference type="PANTHER" id="PTHR35526">
    <property type="entry name" value="ANTI-SIGMA-F FACTOR RSBW-RELATED"/>
    <property type="match status" value="1"/>
</dbReference>
<dbReference type="EMBL" id="BAABAA010000004">
    <property type="protein sequence ID" value="GAA3564248.1"/>
    <property type="molecule type" value="Genomic_DNA"/>
</dbReference>
<protein>
    <submittedName>
        <fullName evidence="4">Anti-sigma factor RsbA family regulatory protein</fullName>
    </submittedName>
</protein>
<dbReference type="Pfam" id="PF13581">
    <property type="entry name" value="HATPase_c_2"/>
    <property type="match status" value="1"/>
</dbReference>
<keyword evidence="1" id="KW-0723">Serine/threonine-protein kinase</keyword>
<feature type="domain" description="MEDS" evidence="3">
    <location>
        <begin position="21"/>
        <end position="148"/>
    </location>
</feature>
<organism evidence="4 5">
    <name type="scientific">Kribbella ginsengisoli</name>
    <dbReference type="NCBI Taxonomy" id="363865"/>
    <lineage>
        <taxon>Bacteria</taxon>
        <taxon>Bacillati</taxon>
        <taxon>Actinomycetota</taxon>
        <taxon>Actinomycetes</taxon>
        <taxon>Propionibacteriales</taxon>
        <taxon>Kribbellaceae</taxon>
        <taxon>Kribbella</taxon>
    </lineage>
</organism>
<evidence type="ECO:0000313" key="5">
    <source>
        <dbReference type="Proteomes" id="UP001501222"/>
    </source>
</evidence>
<evidence type="ECO:0000313" key="4">
    <source>
        <dbReference type="EMBL" id="GAA3564248.1"/>
    </source>
</evidence>
<accession>A0ABP6XAS1</accession>
<dbReference type="SUPFAM" id="SSF55874">
    <property type="entry name" value="ATPase domain of HSP90 chaperone/DNA topoisomerase II/histidine kinase"/>
    <property type="match status" value="1"/>
</dbReference>
<name>A0ABP6XAS1_9ACTN</name>
<dbReference type="NCBIfam" id="NF041045">
    <property type="entry name" value="RsbA_anti_sig"/>
    <property type="match status" value="1"/>
</dbReference>
<proteinExistence type="predicted"/>
<keyword evidence="1" id="KW-0418">Kinase</keyword>
<evidence type="ECO:0000259" key="2">
    <source>
        <dbReference type="Pfam" id="PF13581"/>
    </source>
</evidence>
<dbReference type="Gene3D" id="3.30.565.10">
    <property type="entry name" value="Histidine kinase-like ATPase, C-terminal domain"/>
    <property type="match status" value="1"/>
</dbReference>
<dbReference type="InterPro" id="IPR050267">
    <property type="entry name" value="Anti-sigma-factor_SerPK"/>
</dbReference>